<evidence type="ECO:0000313" key="3">
    <source>
        <dbReference type="EMBL" id="EWM22491.1"/>
    </source>
</evidence>
<dbReference type="EMBL" id="AZIL01002191">
    <property type="protein sequence ID" value="EWM22491.1"/>
    <property type="molecule type" value="Genomic_DNA"/>
</dbReference>
<accession>W7TQ26</accession>
<dbReference type="AlphaFoldDB" id="W7TQ26"/>
<keyword evidence="2" id="KW-0812">Transmembrane</keyword>
<keyword evidence="2" id="KW-0472">Membrane</keyword>
<dbReference type="OrthoDB" id="194832at2759"/>
<reference evidence="3 4" key="1">
    <citation type="journal article" date="2014" name="Mol. Plant">
        <title>Chromosome Scale Genome Assembly and Transcriptome Profiling of Nannochloropsis gaditana in Nitrogen Depletion.</title>
        <authorList>
            <person name="Corteggiani Carpinelli E."/>
            <person name="Telatin A."/>
            <person name="Vitulo N."/>
            <person name="Forcato C."/>
            <person name="D'Angelo M."/>
            <person name="Schiavon R."/>
            <person name="Vezzi A."/>
            <person name="Giacometti G.M."/>
            <person name="Morosinotto T."/>
            <person name="Valle G."/>
        </authorList>
    </citation>
    <scope>NUCLEOTIDE SEQUENCE [LARGE SCALE GENOMIC DNA]</scope>
    <source>
        <strain evidence="3 4">B-31</strain>
    </source>
</reference>
<dbReference type="Proteomes" id="UP000019335">
    <property type="component" value="Unassembled WGS sequence"/>
</dbReference>
<proteinExistence type="predicted"/>
<protein>
    <submittedName>
        <fullName evidence="3">Uncharacterized protein</fullName>
    </submittedName>
</protein>
<feature type="compositionally biased region" description="Low complexity" evidence="1">
    <location>
        <begin position="349"/>
        <end position="359"/>
    </location>
</feature>
<keyword evidence="2" id="KW-1133">Transmembrane helix</keyword>
<feature type="transmembrane region" description="Helical" evidence="2">
    <location>
        <begin position="20"/>
        <end position="43"/>
    </location>
</feature>
<feature type="compositionally biased region" description="Low complexity" evidence="1">
    <location>
        <begin position="367"/>
        <end position="379"/>
    </location>
</feature>
<feature type="region of interest" description="Disordered" evidence="1">
    <location>
        <begin position="286"/>
        <end position="379"/>
    </location>
</feature>
<evidence type="ECO:0000256" key="1">
    <source>
        <dbReference type="SAM" id="MobiDB-lite"/>
    </source>
</evidence>
<gene>
    <name evidence="3" type="ORF">Naga_100011g11</name>
</gene>
<sequence length="379" mass="41822">MKPSSRRKQPARVSVSIPRVPFFSAAIAYVVVLCIPEAAPFVVPRPAIPPLLVPQVTPVRVTRASASTPFSSSMRRQAHTVYSPPGWDREMYRPPDDVLFEWQELVCCLKFMEEKEVNAGMLAPETRDMMIEYADALIAGGSPVRTLEGLAEAMMGRWKLAFTTEERYKILPPGTRVYYHIHRDGRLENVMKFKDKYWDSLISSATYNLTPQGRLLFEFSSNRVHINNPFQARAQWKIPLPPNVGNTGSAFADVSYMDGVLWIEKIRDPGTEQVFVTIYEYQGPIEGEERTPSPSLSLSSPPSSSSASSAGSLIAFLEGLEKEEQEELAEERRNEGEREGETSPPPADPSASGDPSVAPSSPPPSPSSSSSSPSSRVSA</sequence>
<evidence type="ECO:0000256" key="2">
    <source>
        <dbReference type="SAM" id="Phobius"/>
    </source>
</evidence>
<keyword evidence="4" id="KW-1185">Reference proteome</keyword>
<organism evidence="3 4">
    <name type="scientific">Nannochloropsis gaditana</name>
    <dbReference type="NCBI Taxonomy" id="72520"/>
    <lineage>
        <taxon>Eukaryota</taxon>
        <taxon>Sar</taxon>
        <taxon>Stramenopiles</taxon>
        <taxon>Ochrophyta</taxon>
        <taxon>Eustigmatophyceae</taxon>
        <taxon>Eustigmatales</taxon>
        <taxon>Monodopsidaceae</taxon>
        <taxon>Nannochloropsis</taxon>
    </lineage>
</organism>
<feature type="compositionally biased region" description="Low complexity" evidence="1">
    <location>
        <begin position="292"/>
        <end position="310"/>
    </location>
</feature>
<comment type="caution">
    <text evidence="3">The sequence shown here is derived from an EMBL/GenBank/DDBJ whole genome shotgun (WGS) entry which is preliminary data.</text>
</comment>
<evidence type="ECO:0000313" key="4">
    <source>
        <dbReference type="Proteomes" id="UP000019335"/>
    </source>
</evidence>
<name>W7TQ26_9STRA</name>
<feature type="compositionally biased region" description="Basic and acidic residues" evidence="1">
    <location>
        <begin position="330"/>
        <end position="341"/>
    </location>
</feature>